<name>A0A5A8CCG4_CAFRO</name>
<dbReference type="PANTHER" id="PTHR15955">
    <property type="entry name" value="RWD DOMAIN CONTAINING PROTEIN 2"/>
    <property type="match status" value="1"/>
</dbReference>
<accession>A0A5A8CCG4</accession>
<evidence type="ECO:0000259" key="1">
    <source>
        <dbReference type="Pfam" id="PF06544"/>
    </source>
</evidence>
<sequence>MKLCLTLPEGYPLPDSRAMIVSVTVHGAIFSVADQERIQDAATAVAEEMAGGEAMWAVASATQDAARALEAPAAAAAAAAAGSGTPASLSPGSVPAADGAMGTRVWIWFHHIKNPAKKKAICDWAKELGLVGVCKPGYPGVLIAQGSESACKEYTSRLRALRWKAMAVRAEEPLNRGVAEAEAEFAAALAGCGSAFAGHVRGVALLGEQDLGLAASLFDRLGCGGTFRRVILKMSSERDPEPGDELGGADSS</sequence>
<feature type="domain" description="Small nuclear ribonucleoprotein Prp3 C-terminal" evidence="1">
    <location>
        <begin position="106"/>
        <end position="170"/>
    </location>
</feature>
<protein>
    <recommendedName>
        <fullName evidence="1">Small nuclear ribonucleoprotein Prp3 C-terminal domain-containing protein</fullName>
    </recommendedName>
</protein>
<dbReference type="Proteomes" id="UP000323011">
    <property type="component" value="Unassembled WGS sequence"/>
</dbReference>
<evidence type="ECO:0000313" key="3">
    <source>
        <dbReference type="Proteomes" id="UP000323011"/>
    </source>
</evidence>
<keyword evidence="3" id="KW-1185">Reference proteome</keyword>
<dbReference type="InterPro" id="IPR017359">
    <property type="entry name" value="Phi-like"/>
</dbReference>
<dbReference type="CDD" id="cd24163">
    <property type="entry name" value="RWDD2_C"/>
    <property type="match status" value="1"/>
</dbReference>
<dbReference type="OMA" id="MWAVASA"/>
<dbReference type="EMBL" id="VLTN01000042">
    <property type="protein sequence ID" value="KAA0149491.1"/>
    <property type="molecule type" value="Genomic_DNA"/>
</dbReference>
<dbReference type="InterPro" id="IPR010541">
    <property type="entry name" value="Prp3_C"/>
</dbReference>
<dbReference type="Pfam" id="PF06544">
    <property type="entry name" value="Prp3_C"/>
    <property type="match status" value="1"/>
</dbReference>
<organism evidence="2 3">
    <name type="scientific">Cafeteria roenbergensis</name>
    <name type="common">Marine flagellate</name>
    <dbReference type="NCBI Taxonomy" id="33653"/>
    <lineage>
        <taxon>Eukaryota</taxon>
        <taxon>Sar</taxon>
        <taxon>Stramenopiles</taxon>
        <taxon>Bigyra</taxon>
        <taxon>Opalozoa</taxon>
        <taxon>Bicosoecida</taxon>
        <taxon>Cafeteriaceae</taxon>
        <taxon>Cafeteria</taxon>
    </lineage>
</organism>
<proteinExistence type="predicted"/>
<reference evidence="2 3" key="1">
    <citation type="submission" date="2019-07" db="EMBL/GenBank/DDBJ databases">
        <title>Genomes of Cafeteria roenbergensis.</title>
        <authorList>
            <person name="Fischer M.G."/>
            <person name="Hackl T."/>
            <person name="Roman M."/>
        </authorList>
    </citation>
    <scope>NUCLEOTIDE SEQUENCE [LARGE SCALE GENOMIC DNA]</scope>
    <source>
        <strain evidence="2 3">BVI</strain>
    </source>
</reference>
<dbReference type="PANTHER" id="PTHR15955:SF8">
    <property type="entry name" value="RWD DOMAIN-CONTAINING PROTEIN 2B-RELATED"/>
    <property type="match status" value="1"/>
</dbReference>
<dbReference type="InterPro" id="IPR059181">
    <property type="entry name" value="RWDD2A-B_C"/>
</dbReference>
<gene>
    <name evidence="2" type="ORF">FNF29_05877</name>
</gene>
<dbReference type="AlphaFoldDB" id="A0A5A8CCG4"/>
<comment type="caution">
    <text evidence="2">The sequence shown here is derived from an EMBL/GenBank/DDBJ whole genome shotgun (WGS) entry which is preliminary data.</text>
</comment>
<evidence type="ECO:0000313" key="2">
    <source>
        <dbReference type="EMBL" id="KAA0149491.1"/>
    </source>
</evidence>